<sequence length="848" mass="91478">MTTMATAQVPAGDFLVGTALLLTLSFVWIGCAHAADDWVQAYHEARIEQVCEEVRAAGYDWVPGKTSMTVFTPHELSRLLALQLSIDHEDSADNALVVRSFVSTDLPSAFDWRTLDGVTPPKHQGSCGSCWAFASLGALEAVIKIHGGVEFDLSEQQVLSCATQGCGCQSGSVVHAWQHQRKHGAIRESCMPYQGSDTVPCIEDQCEVVAVTREWGHIPGQIEQIKAAVYEYGPVTTTMHAYTDFLYYTEGCYEHQGDDASNHAVVIVGWDDNACEGDGAWLIKNSWGQSWGLGGYGWIKYGSCNVGRYNQIVYFYPASGLLVDAVAVDDTAAGDGDLRLDPGEDGTIEVTLRNELLAPVRTGIHAQLSSVSEDLTIVNDQATCGTLEPDGISALSPGFKVAVNPFAAIGTEVSVYLNISADGGFTIADTLTFLIGDLPVLLVDDDGSTVAAPFLKEALKEGGYRYEYWSTESQGTPPASRLVPHSVVVWLTGVAGGFSGEEQQVLAAFLEAGGSLLSSGQDLYYSVQGIGNQQQRLFYQNVFHAGYIAGATGFRQIMGTTDDPVGDGLRFGIGAGNGSGIQEYPSEIRLYGGAVPILTYDGEETAALRWEGDSRLVYFAFGLEAANTLNDRVAILSRALEWLVPVWPDIEQPSVSVITPNGGEAWLTGETETIVWESSDNDMVIGVDLLLSRDGGQSYTETIATAQPHSGEYTWSVSGAASQEASVLAIAYDASGLRNADTSDEAFTIVAAQGEFAYELGYPSVFYESTHIELTLPGDERVDLQVFDVCGRCVRTLLDGGTPVQAFEFAWDGSDDSGNVLPAGIYFVRLLRREWERQGYISRLVFLH</sequence>
<evidence type="ECO:0000256" key="1">
    <source>
        <dbReference type="ARBA" id="ARBA00008455"/>
    </source>
</evidence>
<dbReference type="InterPro" id="IPR029062">
    <property type="entry name" value="Class_I_gatase-like"/>
</dbReference>
<dbReference type="CDD" id="cd02248">
    <property type="entry name" value="Peptidase_C1A"/>
    <property type="match status" value="1"/>
</dbReference>
<dbReference type="EMBL" id="JBHPKH010000014">
    <property type="protein sequence ID" value="MFC1572392.1"/>
    <property type="molecule type" value="Genomic_DNA"/>
</dbReference>
<dbReference type="SUPFAM" id="SSF52317">
    <property type="entry name" value="Class I glutamine amidotransferase-like"/>
    <property type="match status" value="1"/>
</dbReference>
<protein>
    <submittedName>
        <fullName evidence="3">C1 family peptidase</fullName>
    </submittedName>
</protein>
<reference evidence="3 4" key="1">
    <citation type="submission" date="2024-09" db="EMBL/GenBank/DDBJ databases">
        <authorList>
            <person name="D'Angelo T."/>
        </authorList>
    </citation>
    <scope>NUCLEOTIDE SEQUENCE [LARGE SCALE GENOMIC DNA]</scope>
    <source>
        <strain evidence="3">SAG AM-320-E07</strain>
    </source>
</reference>
<dbReference type="InterPro" id="IPR000169">
    <property type="entry name" value="Pept_cys_AS"/>
</dbReference>
<gene>
    <name evidence="3" type="ORF">ACFL6M_02225</name>
</gene>
<dbReference type="SUPFAM" id="SSF54001">
    <property type="entry name" value="Cysteine proteinases"/>
    <property type="match status" value="1"/>
</dbReference>
<dbReference type="Proteomes" id="UP001593833">
    <property type="component" value="Unassembled WGS sequence"/>
</dbReference>
<feature type="domain" description="Peptidase C1A papain C-terminal" evidence="2">
    <location>
        <begin position="106"/>
        <end position="318"/>
    </location>
</feature>
<dbReference type="InterPro" id="IPR025660">
    <property type="entry name" value="Pept_his_AS"/>
</dbReference>
<comment type="caution">
    <text evidence="3">The sequence shown here is derived from an EMBL/GenBank/DDBJ whole genome shotgun (WGS) entry which is preliminary data.</text>
</comment>
<keyword evidence="4" id="KW-1185">Reference proteome</keyword>
<dbReference type="SMART" id="SM00645">
    <property type="entry name" value="Pept_C1"/>
    <property type="match status" value="1"/>
</dbReference>
<dbReference type="InterPro" id="IPR038765">
    <property type="entry name" value="Papain-like_cys_pep_sf"/>
</dbReference>
<comment type="similarity">
    <text evidence="1">Belongs to the peptidase C1 family.</text>
</comment>
<dbReference type="PROSITE" id="PS00639">
    <property type="entry name" value="THIOL_PROTEASE_HIS"/>
    <property type="match status" value="1"/>
</dbReference>
<dbReference type="InterPro" id="IPR025965">
    <property type="entry name" value="FlgD/Vpr_Ig-like"/>
</dbReference>
<dbReference type="PRINTS" id="PR00705">
    <property type="entry name" value="PAPAIN"/>
</dbReference>
<dbReference type="Gene3D" id="2.60.40.4070">
    <property type="match status" value="1"/>
</dbReference>
<dbReference type="InterPro" id="IPR039417">
    <property type="entry name" value="Peptidase_C1A_papain-like"/>
</dbReference>
<dbReference type="Pfam" id="PF00112">
    <property type="entry name" value="Peptidase_C1"/>
    <property type="match status" value="1"/>
</dbReference>
<evidence type="ECO:0000313" key="4">
    <source>
        <dbReference type="Proteomes" id="UP001593833"/>
    </source>
</evidence>
<proteinExistence type="inferred from homology"/>
<accession>A0ABV6YJ96</accession>
<dbReference type="InterPro" id="IPR013128">
    <property type="entry name" value="Peptidase_C1A"/>
</dbReference>
<dbReference type="InterPro" id="IPR000668">
    <property type="entry name" value="Peptidase_C1A_C"/>
</dbReference>
<dbReference type="Gene3D" id="2.60.40.10">
    <property type="entry name" value="Immunoglobulins"/>
    <property type="match status" value="1"/>
</dbReference>
<organism evidence="3 4">
    <name type="scientific">Eiseniibacteriota bacterium</name>
    <dbReference type="NCBI Taxonomy" id="2212470"/>
    <lineage>
        <taxon>Bacteria</taxon>
        <taxon>Candidatus Eiseniibacteriota</taxon>
    </lineage>
</organism>
<name>A0ABV6YJ96_UNCEI</name>
<evidence type="ECO:0000313" key="3">
    <source>
        <dbReference type="EMBL" id="MFC1572392.1"/>
    </source>
</evidence>
<dbReference type="InterPro" id="IPR013783">
    <property type="entry name" value="Ig-like_fold"/>
</dbReference>
<dbReference type="Gene3D" id="3.90.70.10">
    <property type="entry name" value="Cysteine proteinases"/>
    <property type="match status" value="1"/>
</dbReference>
<dbReference type="Pfam" id="PF13860">
    <property type="entry name" value="FlgD_ig"/>
    <property type="match status" value="1"/>
</dbReference>
<evidence type="ECO:0000259" key="2">
    <source>
        <dbReference type="SMART" id="SM00645"/>
    </source>
</evidence>
<dbReference type="PANTHER" id="PTHR12411">
    <property type="entry name" value="CYSTEINE PROTEASE FAMILY C1-RELATED"/>
    <property type="match status" value="1"/>
</dbReference>
<dbReference type="PROSITE" id="PS00139">
    <property type="entry name" value="THIOL_PROTEASE_CYS"/>
    <property type="match status" value="1"/>
</dbReference>